<dbReference type="PANTHER" id="PTHR33116">
    <property type="entry name" value="REVERSE TRANSCRIPTASE ZINC-BINDING DOMAIN-CONTAINING PROTEIN-RELATED-RELATED"/>
    <property type="match status" value="1"/>
</dbReference>
<evidence type="ECO:0000313" key="3">
    <source>
        <dbReference type="RefSeq" id="XP_071933870.1"/>
    </source>
</evidence>
<dbReference type="RefSeq" id="XP_071933870.1">
    <property type="nucleotide sequence ID" value="XM_072077769.1"/>
</dbReference>
<sequence length="301" mass="35369">MRLQQTLQEWNANIFGDVGAAVKRAEAEMMECQNTYDLQGGFLWLSMAWLAAFLNPSEPRQTIVKQLDRLLNKFLWDNWGDARMHWKSWGNLCFPVQDEVLGFRSFNDIVDAFSMKLWWKLRCNDSIWALFMSRKYIRHAHPMDSFSRVGSPTWGRLLQIRHKAEEHIFWQFGQGMVDFWRDKWVTNESLYLVCGKDNPPISLVGEFFLHDSWNRDKLTLVVPEYLVELISQLVFKPMEGDLAVWNLSSTGKFTTSSAYDFLRKRKAESMVSHIIWSPLVPKKMAFLSWRILNKCLPTDDV</sequence>
<accession>A0ABM4WQ10</accession>
<evidence type="ECO:0000259" key="1">
    <source>
        <dbReference type="Pfam" id="PF13966"/>
    </source>
</evidence>
<organism evidence="2 3">
    <name type="scientific">Coffea arabica</name>
    <name type="common">Arabian coffee</name>
    <dbReference type="NCBI Taxonomy" id="13443"/>
    <lineage>
        <taxon>Eukaryota</taxon>
        <taxon>Viridiplantae</taxon>
        <taxon>Streptophyta</taxon>
        <taxon>Embryophyta</taxon>
        <taxon>Tracheophyta</taxon>
        <taxon>Spermatophyta</taxon>
        <taxon>Magnoliopsida</taxon>
        <taxon>eudicotyledons</taxon>
        <taxon>Gunneridae</taxon>
        <taxon>Pentapetalae</taxon>
        <taxon>asterids</taxon>
        <taxon>lamiids</taxon>
        <taxon>Gentianales</taxon>
        <taxon>Rubiaceae</taxon>
        <taxon>Ixoroideae</taxon>
        <taxon>Gardenieae complex</taxon>
        <taxon>Bertiereae - Coffeeae clade</taxon>
        <taxon>Coffeeae</taxon>
        <taxon>Coffea</taxon>
    </lineage>
</organism>
<gene>
    <name evidence="3" type="primary">LOC140036382</name>
</gene>
<keyword evidence="2" id="KW-1185">Reference proteome</keyword>
<evidence type="ECO:0000313" key="2">
    <source>
        <dbReference type="Proteomes" id="UP001652660"/>
    </source>
</evidence>
<reference evidence="3" key="1">
    <citation type="submission" date="2025-08" db="UniProtKB">
        <authorList>
            <consortium name="RefSeq"/>
        </authorList>
    </citation>
    <scope>IDENTIFICATION</scope>
    <source>
        <tissue evidence="3">Leaves</tissue>
    </source>
</reference>
<dbReference type="Proteomes" id="UP001652660">
    <property type="component" value="Chromosome 2e"/>
</dbReference>
<dbReference type="GeneID" id="140036382"/>
<protein>
    <recommendedName>
        <fullName evidence="1">Reverse transcriptase zinc-binding domain-containing protein</fullName>
    </recommendedName>
</protein>
<proteinExistence type="predicted"/>
<feature type="domain" description="Reverse transcriptase zinc-binding" evidence="1">
    <location>
        <begin position="253"/>
        <end position="300"/>
    </location>
</feature>
<dbReference type="PANTHER" id="PTHR33116:SF84">
    <property type="entry name" value="RNA-DIRECTED DNA POLYMERASE"/>
    <property type="match status" value="1"/>
</dbReference>
<dbReference type="Pfam" id="PF13966">
    <property type="entry name" value="zf-RVT"/>
    <property type="match status" value="1"/>
</dbReference>
<dbReference type="InterPro" id="IPR026960">
    <property type="entry name" value="RVT-Znf"/>
</dbReference>
<name>A0ABM4WQ10_COFAR</name>